<dbReference type="EMBL" id="CP003075">
    <property type="protein sequence ID" value="AEQ52736.1"/>
    <property type="molecule type" value="Genomic_DNA"/>
</dbReference>
<dbReference type="EC" id="4.1.2.14" evidence="5"/>
<dbReference type="PATRIC" id="fig|1082931.4.peg.2697"/>
<dbReference type="InterPro" id="IPR031337">
    <property type="entry name" value="KDPG/KHG_AS_1"/>
</dbReference>
<dbReference type="Pfam" id="PF01081">
    <property type="entry name" value="Aldolase"/>
    <property type="match status" value="1"/>
</dbReference>
<dbReference type="InterPro" id="IPR013785">
    <property type="entry name" value="Aldolase_TIM"/>
</dbReference>
<evidence type="ECO:0000256" key="8">
    <source>
        <dbReference type="ARBA" id="ARBA00023277"/>
    </source>
</evidence>
<evidence type="ECO:0000256" key="6">
    <source>
        <dbReference type="ARBA" id="ARBA00023239"/>
    </source>
</evidence>
<dbReference type="Proteomes" id="UP000008850">
    <property type="component" value="Chromosome"/>
</dbReference>
<dbReference type="GO" id="GO:0008675">
    <property type="term" value="F:2-dehydro-3-deoxy-phosphogluconate aldolase activity"/>
    <property type="evidence" value="ECO:0007669"/>
    <property type="project" value="UniProtKB-EC"/>
</dbReference>
<sequence length="215" mass="22119">MEIAMAQDAAKLKSILSAAPVVPVIIHDDVSTARDLAEALVAGGLPNLEITLRTPNALKVMEEMAKVKGAVVGSGTVRRKKDMKASRDAGCQFMVSPGAPVALLEAAEDISIPLLPGIASPTEAMAASLMGYSYLKFFPAEAMGGAPVLKAFASPLPDITFCPTGGIDIEKAKIYLGLSNVICVGGSWVIPADAIAAGDFDRIAALARQAADLAA</sequence>
<dbReference type="HOGENOM" id="CLU_077795_1_1_5"/>
<evidence type="ECO:0000313" key="10">
    <source>
        <dbReference type="Proteomes" id="UP000008850"/>
    </source>
</evidence>
<comment type="pathway">
    <text evidence="2">Carbohydrate acid metabolism; 2-dehydro-3-deoxy-D-gluconate degradation; D-glyceraldehyde 3-phosphate and pyruvate from 2-dehydro-3-deoxy-D-gluconate: step 2/2.</text>
</comment>
<dbReference type="NCBIfam" id="TIGR01182">
    <property type="entry name" value="eda"/>
    <property type="match status" value="1"/>
</dbReference>
<evidence type="ECO:0000256" key="3">
    <source>
        <dbReference type="ARBA" id="ARBA00006906"/>
    </source>
</evidence>
<organism evidence="9 10">
    <name type="scientific">Pelagibacterium halotolerans (strain DSM 22347 / JCM 15775 / CGMCC 1.7692 / B2)</name>
    <dbReference type="NCBI Taxonomy" id="1082931"/>
    <lineage>
        <taxon>Bacteria</taxon>
        <taxon>Pseudomonadati</taxon>
        <taxon>Pseudomonadota</taxon>
        <taxon>Alphaproteobacteria</taxon>
        <taxon>Hyphomicrobiales</taxon>
        <taxon>Devosiaceae</taxon>
        <taxon>Pelagibacterium</taxon>
    </lineage>
</organism>
<reference evidence="9 10" key="1">
    <citation type="journal article" date="2012" name="J. Bacteriol.">
        <title>Complete genome sequence of Pelagibacterium halotolerans B2T.</title>
        <authorList>
            <person name="Huo Y.Y."/>
            <person name="Cheng H."/>
            <person name="Han X.F."/>
            <person name="Jiang X.W."/>
            <person name="Sun C."/>
            <person name="Zhang X.Q."/>
            <person name="Zhu X.F."/>
            <person name="Liu Y.F."/>
            <person name="Li P.F."/>
            <person name="Ni P.X."/>
            <person name="Wu M."/>
        </authorList>
    </citation>
    <scope>NUCLEOTIDE SEQUENCE [LARGE SCALE GENOMIC DNA]</scope>
    <source>
        <strain evidence="10">DSM 22347 / JCM 15775 / CGMCC 1.7692 / B2</strain>
    </source>
</reference>
<protein>
    <recommendedName>
        <fullName evidence="5">2-dehydro-3-deoxy-phosphogluconate aldolase</fullName>
        <ecNumber evidence="5">4.1.2.14</ecNumber>
    </recommendedName>
</protein>
<dbReference type="InterPro" id="IPR000887">
    <property type="entry name" value="Aldlse_KDPG_KHG"/>
</dbReference>
<keyword evidence="7" id="KW-0704">Schiff base</keyword>
<evidence type="ECO:0000256" key="4">
    <source>
        <dbReference type="ARBA" id="ARBA00011233"/>
    </source>
</evidence>
<dbReference type="PANTHER" id="PTHR30246:SF1">
    <property type="entry name" value="2-DEHYDRO-3-DEOXY-6-PHOSPHOGALACTONATE ALDOLASE-RELATED"/>
    <property type="match status" value="1"/>
</dbReference>
<evidence type="ECO:0000256" key="2">
    <source>
        <dbReference type="ARBA" id="ARBA00004736"/>
    </source>
</evidence>
<dbReference type="AlphaFoldDB" id="G4RCV3"/>
<name>G4RCV3_PELHB</name>
<dbReference type="KEGG" id="phl:KKY_2730"/>
<dbReference type="Gene3D" id="3.20.20.70">
    <property type="entry name" value="Aldolase class I"/>
    <property type="match status" value="1"/>
</dbReference>
<dbReference type="InterPro" id="IPR031338">
    <property type="entry name" value="KDPG/KHG_AS_2"/>
</dbReference>
<dbReference type="SUPFAM" id="SSF51569">
    <property type="entry name" value="Aldolase"/>
    <property type="match status" value="1"/>
</dbReference>
<keyword evidence="10" id="KW-1185">Reference proteome</keyword>
<dbReference type="eggNOG" id="COG0800">
    <property type="taxonomic scope" value="Bacteria"/>
</dbReference>
<evidence type="ECO:0000256" key="7">
    <source>
        <dbReference type="ARBA" id="ARBA00023270"/>
    </source>
</evidence>
<keyword evidence="8" id="KW-0119">Carbohydrate metabolism</keyword>
<proteinExistence type="inferred from homology"/>
<gene>
    <name evidence="9" type="ordered locus">KKY_2730</name>
</gene>
<comment type="catalytic activity">
    <reaction evidence="1">
        <text>2-dehydro-3-deoxy-6-phospho-D-gluconate = D-glyceraldehyde 3-phosphate + pyruvate</text>
        <dbReference type="Rhea" id="RHEA:17089"/>
        <dbReference type="ChEBI" id="CHEBI:15361"/>
        <dbReference type="ChEBI" id="CHEBI:57569"/>
        <dbReference type="ChEBI" id="CHEBI:59776"/>
        <dbReference type="EC" id="4.1.2.14"/>
    </reaction>
</comment>
<accession>G4RCV3</accession>
<evidence type="ECO:0000256" key="5">
    <source>
        <dbReference type="ARBA" id="ARBA00013063"/>
    </source>
</evidence>
<dbReference type="CDD" id="cd00452">
    <property type="entry name" value="KDPG_aldolase"/>
    <property type="match status" value="1"/>
</dbReference>
<comment type="subunit">
    <text evidence="4">Homotrimer.</text>
</comment>
<evidence type="ECO:0000256" key="1">
    <source>
        <dbReference type="ARBA" id="ARBA00000654"/>
    </source>
</evidence>
<comment type="similarity">
    <text evidence="3">Belongs to the KHG/KDPG aldolase family.</text>
</comment>
<dbReference type="PANTHER" id="PTHR30246">
    <property type="entry name" value="2-KETO-3-DEOXY-6-PHOSPHOGLUCONATE ALDOLASE"/>
    <property type="match status" value="1"/>
</dbReference>
<dbReference type="STRING" id="1082931.KKY_2730"/>
<evidence type="ECO:0000313" key="9">
    <source>
        <dbReference type="EMBL" id="AEQ52736.1"/>
    </source>
</evidence>
<dbReference type="PROSITE" id="PS00160">
    <property type="entry name" value="ALDOLASE_KDPG_KHG_2"/>
    <property type="match status" value="1"/>
</dbReference>
<keyword evidence="6" id="KW-0456">Lyase</keyword>
<dbReference type="PROSITE" id="PS00159">
    <property type="entry name" value="ALDOLASE_KDPG_KHG_1"/>
    <property type="match status" value="1"/>
</dbReference>